<comment type="caution">
    <text evidence="2">The sequence shown here is derived from an EMBL/GenBank/DDBJ whole genome shotgun (WGS) entry which is preliminary data.</text>
</comment>
<gene>
    <name evidence="2" type="ORF">PROFUN_04954</name>
</gene>
<evidence type="ECO:0000313" key="3">
    <source>
        <dbReference type="Proteomes" id="UP000241769"/>
    </source>
</evidence>
<evidence type="ECO:0000256" key="1">
    <source>
        <dbReference type="SAM" id="MobiDB-lite"/>
    </source>
</evidence>
<proteinExistence type="predicted"/>
<feature type="compositionally biased region" description="Basic and acidic residues" evidence="1">
    <location>
        <begin position="341"/>
        <end position="350"/>
    </location>
</feature>
<reference evidence="2 3" key="1">
    <citation type="journal article" date="2018" name="Genome Biol. Evol.">
        <title>Multiple Roots of Fruiting Body Formation in Amoebozoa.</title>
        <authorList>
            <person name="Hillmann F."/>
            <person name="Forbes G."/>
            <person name="Novohradska S."/>
            <person name="Ferling I."/>
            <person name="Riege K."/>
            <person name="Groth M."/>
            <person name="Westermann M."/>
            <person name="Marz M."/>
            <person name="Spaller T."/>
            <person name="Winckler T."/>
            <person name="Schaap P."/>
            <person name="Glockner G."/>
        </authorList>
    </citation>
    <scope>NUCLEOTIDE SEQUENCE [LARGE SCALE GENOMIC DNA]</scope>
    <source>
        <strain evidence="2 3">Jena</strain>
    </source>
</reference>
<feature type="region of interest" description="Disordered" evidence="1">
    <location>
        <begin position="320"/>
        <end position="375"/>
    </location>
</feature>
<dbReference type="EMBL" id="MDYQ01000024">
    <property type="protein sequence ID" value="PRP86972.1"/>
    <property type="molecule type" value="Genomic_DNA"/>
</dbReference>
<protein>
    <recommendedName>
        <fullName evidence="4">MULE transposase domain-containing protein</fullName>
    </recommendedName>
</protein>
<evidence type="ECO:0008006" key="4">
    <source>
        <dbReference type="Google" id="ProtNLM"/>
    </source>
</evidence>
<dbReference type="AlphaFoldDB" id="A0A2P6NSM9"/>
<name>A0A2P6NSM9_9EUKA</name>
<dbReference type="Proteomes" id="UP000241769">
    <property type="component" value="Unassembled WGS sequence"/>
</dbReference>
<dbReference type="OrthoDB" id="90756at2759"/>
<sequence>MQAKPDGSMFDQRLHCQAKSLVGCTVVMRISTDEDGREKYQVSGDHNHPTPSKLTYPTFQMILVSPDALDLLSQPNFSDAPLVLQSNYDLSECNLSLTTAMVLIERIGVPFAWFVHSSRDSLEYNYFLSYIKRKLPRWIPCAVLADYDVAVRQAAQDLFPISTLYGDQFHWVQAIVKWMQWNGCGDFVEEIMPELSLVWWARATEFETQLTIFGFNAQWMVSPTTPPSVWAGYARSQSDPSSTATLETWFKRLKSLDQENKASIDKVVSFLRKEWKHYFVLIPSTLRDVLSRRAVSQGLGYLSQGGPNGKDEEMMEGRLDQHNGMDDQGEEYTEADSTIELSHHNSEIHQDQQGSDQGVSLPLVEDGSQNGNQTE</sequence>
<accession>A0A2P6NSM9</accession>
<keyword evidence="3" id="KW-1185">Reference proteome</keyword>
<evidence type="ECO:0000313" key="2">
    <source>
        <dbReference type="EMBL" id="PRP86972.1"/>
    </source>
</evidence>
<dbReference type="InParanoid" id="A0A2P6NSM9"/>
<organism evidence="2 3">
    <name type="scientific">Planoprotostelium fungivorum</name>
    <dbReference type="NCBI Taxonomy" id="1890364"/>
    <lineage>
        <taxon>Eukaryota</taxon>
        <taxon>Amoebozoa</taxon>
        <taxon>Evosea</taxon>
        <taxon>Variosea</taxon>
        <taxon>Cavosteliida</taxon>
        <taxon>Cavosteliaceae</taxon>
        <taxon>Planoprotostelium</taxon>
    </lineage>
</organism>